<keyword evidence="2" id="KW-1185">Reference proteome</keyword>
<sequence>MRIRGLKRRSQQLLQIVVLSPSPSPPCSLTQEEAPVTEDTEIVHGAEAEINPEVEKETEHPPAPLPHKINWRKRAYLGKGKQILPQTKAQLKRYLKFTTKRDKKRCKIVRSQPILACKHIHYPTMEEFKIKDSMLELIDNIG</sequence>
<organism evidence="1 2">
    <name type="scientific">Catharanthus roseus</name>
    <name type="common">Madagascar periwinkle</name>
    <name type="synonym">Vinca rosea</name>
    <dbReference type="NCBI Taxonomy" id="4058"/>
    <lineage>
        <taxon>Eukaryota</taxon>
        <taxon>Viridiplantae</taxon>
        <taxon>Streptophyta</taxon>
        <taxon>Embryophyta</taxon>
        <taxon>Tracheophyta</taxon>
        <taxon>Spermatophyta</taxon>
        <taxon>Magnoliopsida</taxon>
        <taxon>eudicotyledons</taxon>
        <taxon>Gunneridae</taxon>
        <taxon>Pentapetalae</taxon>
        <taxon>asterids</taxon>
        <taxon>lamiids</taxon>
        <taxon>Gentianales</taxon>
        <taxon>Apocynaceae</taxon>
        <taxon>Rauvolfioideae</taxon>
        <taxon>Vinceae</taxon>
        <taxon>Catharanthinae</taxon>
        <taxon>Catharanthus</taxon>
    </lineage>
</organism>
<dbReference type="EMBL" id="CM044701">
    <property type="protein sequence ID" value="KAI5682041.1"/>
    <property type="molecule type" value="Genomic_DNA"/>
</dbReference>
<evidence type="ECO:0000313" key="1">
    <source>
        <dbReference type="EMBL" id="KAI5682041.1"/>
    </source>
</evidence>
<dbReference type="Proteomes" id="UP001060085">
    <property type="component" value="Linkage Group LG01"/>
</dbReference>
<comment type="caution">
    <text evidence="1">The sequence shown here is derived from an EMBL/GenBank/DDBJ whole genome shotgun (WGS) entry which is preliminary data.</text>
</comment>
<proteinExistence type="predicted"/>
<evidence type="ECO:0000313" key="2">
    <source>
        <dbReference type="Proteomes" id="UP001060085"/>
    </source>
</evidence>
<accession>A0ACC0CAS9</accession>
<name>A0ACC0CAS9_CATRO</name>
<gene>
    <name evidence="1" type="ORF">M9H77_03269</name>
</gene>
<protein>
    <submittedName>
        <fullName evidence="1">Uncharacterized protein</fullName>
    </submittedName>
</protein>
<reference evidence="2" key="1">
    <citation type="journal article" date="2023" name="Nat. Plants">
        <title>Single-cell RNA sequencing provides a high-resolution roadmap for understanding the multicellular compartmentation of specialized metabolism.</title>
        <authorList>
            <person name="Sun S."/>
            <person name="Shen X."/>
            <person name="Li Y."/>
            <person name="Li Y."/>
            <person name="Wang S."/>
            <person name="Li R."/>
            <person name="Zhang H."/>
            <person name="Shen G."/>
            <person name="Guo B."/>
            <person name="Wei J."/>
            <person name="Xu J."/>
            <person name="St-Pierre B."/>
            <person name="Chen S."/>
            <person name="Sun C."/>
        </authorList>
    </citation>
    <scope>NUCLEOTIDE SEQUENCE [LARGE SCALE GENOMIC DNA]</scope>
</reference>